<dbReference type="EMBL" id="RHPJ01000004">
    <property type="protein sequence ID" value="TGO04133.1"/>
    <property type="molecule type" value="Genomic_DNA"/>
</dbReference>
<feature type="transmembrane region" description="Helical" evidence="7">
    <location>
        <begin position="167"/>
        <end position="189"/>
    </location>
</feature>
<dbReference type="GO" id="GO:0055085">
    <property type="term" value="P:transmembrane transport"/>
    <property type="evidence" value="ECO:0007669"/>
    <property type="project" value="InterPro"/>
</dbReference>
<evidence type="ECO:0000256" key="6">
    <source>
        <dbReference type="ARBA" id="ARBA00023136"/>
    </source>
</evidence>
<keyword evidence="11" id="KW-1185">Reference proteome</keyword>
<evidence type="ECO:0000256" key="2">
    <source>
        <dbReference type="ARBA" id="ARBA00022448"/>
    </source>
</evidence>
<feature type="transmembrane region" description="Helical" evidence="7">
    <location>
        <begin position="302"/>
        <end position="325"/>
    </location>
</feature>
<evidence type="ECO:0000256" key="8">
    <source>
        <dbReference type="SAM" id="MobiDB-lite"/>
    </source>
</evidence>
<evidence type="ECO:0000256" key="7">
    <source>
        <dbReference type="RuleBase" id="RU363032"/>
    </source>
</evidence>
<dbReference type="PANTHER" id="PTHR43386:SF1">
    <property type="entry name" value="D,D-DIPEPTIDE TRANSPORT SYSTEM PERMEASE PROTEIN DDPC-RELATED"/>
    <property type="match status" value="1"/>
</dbReference>
<evidence type="ECO:0000313" key="10">
    <source>
        <dbReference type="EMBL" id="TGO04133.1"/>
    </source>
</evidence>
<keyword evidence="2 7" id="KW-0813">Transport</keyword>
<feature type="transmembrane region" description="Helical" evidence="7">
    <location>
        <begin position="134"/>
        <end position="160"/>
    </location>
</feature>
<evidence type="ECO:0000256" key="4">
    <source>
        <dbReference type="ARBA" id="ARBA00022692"/>
    </source>
</evidence>
<keyword evidence="5 7" id="KW-1133">Transmembrane helix</keyword>
<dbReference type="PROSITE" id="PS50928">
    <property type="entry name" value="ABC_TM1"/>
    <property type="match status" value="1"/>
</dbReference>
<dbReference type="SUPFAM" id="SSF161098">
    <property type="entry name" value="MetI-like"/>
    <property type="match status" value="1"/>
</dbReference>
<evidence type="ECO:0000256" key="1">
    <source>
        <dbReference type="ARBA" id="ARBA00004651"/>
    </source>
</evidence>
<proteinExistence type="inferred from homology"/>
<dbReference type="Gene3D" id="1.10.3720.10">
    <property type="entry name" value="MetI-like"/>
    <property type="match status" value="1"/>
</dbReference>
<dbReference type="Pfam" id="PF00528">
    <property type="entry name" value="BPD_transp_1"/>
    <property type="match status" value="1"/>
</dbReference>
<feature type="domain" description="ABC transmembrane type-1" evidence="9">
    <location>
        <begin position="136"/>
        <end position="322"/>
    </location>
</feature>
<keyword evidence="6 7" id="KW-0472">Membrane</keyword>
<dbReference type="InterPro" id="IPR035906">
    <property type="entry name" value="MetI-like_sf"/>
</dbReference>
<dbReference type="InterPro" id="IPR050366">
    <property type="entry name" value="BP-dependent_transpt_permease"/>
</dbReference>
<evidence type="ECO:0000259" key="9">
    <source>
        <dbReference type="PROSITE" id="PS50928"/>
    </source>
</evidence>
<evidence type="ECO:0000256" key="5">
    <source>
        <dbReference type="ARBA" id="ARBA00022989"/>
    </source>
</evidence>
<dbReference type="AlphaFoldDB" id="A0A4Z1E0X4"/>
<dbReference type="Pfam" id="PF12911">
    <property type="entry name" value="OppC_N"/>
    <property type="match status" value="1"/>
</dbReference>
<feature type="transmembrane region" description="Helical" evidence="7">
    <location>
        <begin position="61"/>
        <end position="83"/>
    </location>
</feature>
<feature type="region of interest" description="Disordered" evidence="8">
    <location>
        <begin position="1"/>
        <end position="42"/>
    </location>
</feature>
<keyword evidence="3" id="KW-1003">Cell membrane</keyword>
<dbReference type="InterPro" id="IPR000515">
    <property type="entry name" value="MetI-like"/>
</dbReference>
<evidence type="ECO:0000313" key="11">
    <source>
        <dbReference type="Proteomes" id="UP000297318"/>
    </source>
</evidence>
<dbReference type="CDD" id="cd06261">
    <property type="entry name" value="TM_PBP2"/>
    <property type="match status" value="1"/>
</dbReference>
<dbReference type="Proteomes" id="UP000297318">
    <property type="component" value="Unassembled WGS sequence"/>
</dbReference>
<name>A0A4Z1E0X4_9MICO</name>
<keyword evidence="4 7" id="KW-0812">Transmembrane</keyword>
<feature type="transmembrane region" description="Helical" evidence="7">
    <location>
        <begin position="195"/>
        <end position="215"/>
    </location>
</feature>
<comment type="subcellular location">
    <subcellularLocation>
        <location evidence="1 7">Cell membrane</location>
        <topology evidence="1 7">Multi-pass membrane protein</topology>
    </subcellularLocation>
</comment>
<organism evidence="10 11">
    <name type="scientific">Serinibacter arcticus</name>
    <dbReference type="NCBI Taxonomy" id="1655435"/>
    <lineage>
        <taxon>Bacteria</taxon>
        <taxon>Bacillati</taxon>
        <taxon>Actinomycetota</taxon>
        <taxon>Actinomycetes</taxon>
        <taxon>Micrococcales</taxon>
        <taxon>Beutenbergiaceae</taxon>
        <taxon>Serinibacter</taxon>
    </lineage>
</organism>
<reference evidence="10 11" key="1">
    <citation type="submission" date="2018-11" db="EMBL/GenBank/DDBJ databases">
        <title>Complete genome sequencing of the Actinobacteria Serinibacter sp. K3-2.</title>
        <authorList>
            <person name="Rakitin A.L."/>
            <person name="Beletsky A.V."/>
            <person name="Mardanov A.V."/>
            <person name="Ravin N.V."/>
            <person name="Gromova A.S."/>
            <person name="Filippova S.N."/>
            <person name="Gal'Chenko V.F."/>
        </authorList>
    </citation>
    <scope>NUCLEOTIDE SEQUENCE [LARGE SCALE GENOMIC DNA]</scope>
    <source>
        <strain evidence="10 11">K3-2</strain>
    </source>
</reference>
<dbReference type="PANTHER" id="PTHR43386">
    <property type="entry name" value="OLIGOPEPTIDE TRANSPORT SYSTEM PERMEASE PROTEIN APPC"/>
    <property type="match status" value="1"/>
</dbReference>
<dbReference type="InterPro" id="IPR025966">
    <property type="entry name" value="OppC_N"/>
</dbReference>
<comment type="similarity">
    <text evidence="7">Belongs to the binding-protein-dependent transport system permease family.</text>
</comment>
<sequence>MTDQPNEVNPPRAESLMPGDERNAPSPMPGGMVGLMPDKPQKSYSQGQLVRRRFFRHKGAMVALVVLVFITLLAFTSIGIGPIPGWWGKNYTSTGSAIDGGRPTLGWFTIGEHPFGQDTVGRDFFARTMRGTQISLIIAFVVGIGSTIIGTVVGSIAGYFRGIIEAILMRLTDLLIIIPLLVLAAVISARAGGSGIWALALVLAAVTWTSLARLVRGEVLSLREREFVSAARAIGTHPARILFRHILPNTIGVIIVSTTFSISAAILLESSLSFLGFGVRPPDVSLGLLISEYQNAFTVRPWLFWFPGMFILAIALCVSFIGDGLRDAFDPRQNRKGD</sequence>
<accession>A0A4Z1E0X4</accession>
<gene>
    <name evidence="10" type="ORF">SERN_2724</name>
</gene>
<evidence type="ECO:0000256" key="3">
    <source>
        <dbReference type="ARBA" id="ARBA00022475"/>
    </source>
</evidence>
<dbReference type="GO" id="GO:0005886">
    <property type="term" value="C:plasma membrane"/>
    <property type="evidence" value="ECO:0007669"/>
    <property type="project" value="UniProtKB-SubCell"/>
</dbReference>
<feature type="transmembrane region" description="Helical" evidence="7">
    <location>
        <begin position="246"/>
        <end position="268"/>
    </location>
</feature>
<comment type="caution">
    <text evidence="10">The sequence shown here is derived from an EMBL/GenBank/DDBJ whole genome shotgun (WGS) entry which is preliminary data.</text>
</comment>
<protein>
    <submittedName>
        <fullName evidence="10">Oligopeptide transport system permease protein OppC</fullName>
    </submittedName>
</protein>